<dbReference type="OrthoDB" id="2563506at2759"/>
<dbReference type="AlphaFoldDB" id="A0A9P4UPT1"/>
<comment type="caution">
    <text evidence="2">The sequence shown here is derived from an EMBL/GenBank/DDBJ whole genome shotgun (WGS) entry which is preliminary data.</text>
</comment>
<accession>A0A9P4UPT1</accession>
<keyword evidence="3" id="KW-1185">Reference proteome</keyword>
<dbReference type="InterPro" id="IPR024368">
    <property type="entry name" value="Ecl1/2/3"/>
</dbReference>
<evidence type="ECO:0000313" key="2">
    <source>
        <dbReference type="EMBL" id="KAF2720781.1"/>
    </source>
</evidence>
<evidence type="ECO:0000256" key="1">
    <source>
        <dbReference type="SAM" id="MobiDB-lite"/>
    </source>
</evidence>
<reference evidence="2" key="1">
    <citation type="journal article" date="2020" name="Stud. Mycol.">
        <title>101 Dothideomycetes genomes: a test case for predicting lifestyles and emergence of pathogens.</title>
        <authorList>
            <person name="Haridas S."/>
            <person name="Albert R."/>
            <person name="Binder M."/>
            <person name="Bloem J."/>
            <person name="Labutti K."/>
            <person name="Salamov A."/>
            <person name="Andreopoulos B."/>
            <person name="Baker S."/>
            <person name="Barry K."/>
            <person name="Bills G."/>
            <person name="Bluhm B."/>
            <person name="Cannon C."/>
            <person name="Castanera R."/>
            <person name="Culley D."/>
            <person name="Daum C."/>
            <person name="Ezra D."/>
            <person name="Gonzalez J."/>
            <person name="Henrissat B."/>
            <person name="Kuo A."/>
            <person name="Liang C."/>
            <person name="Lipzen A."/>
            <person name="Lutzoni F."/>
            <person name="Magnuson J."/>
            <person name="Mondo S."/>
            <person name="Nolan M."/>
            <person name="Ohm R."/>
            <person name="Pangilinan J."/>
            <person name="Park H.-J."/>
            <person name="Ramirez L."/>
            <person name="Alfaro M."/>
            <person name="Sun H."/>
            <person name="Tritt A."/>
            <person name="Yoshinaga Y."/>
            <person name="Zwiers L.-H."/>
            <person name="Turgeon B."/>
            <person name="Goodwin S."/>
            <person name="Spatafora J."/>
            <person name="Crous P."/>
            <person name="Grigoriev I."/>
        </authorList>
    </citation>
    <scope>NUCLEOTIDE SEQUENCE</scope>
    <source>
        <strain evidence="2">CBS 116435</strain>
    </source>
</reference>
<gene>
    <name evidence="2" type="ORF">K431DRAFT_304032</name>
</gene>
<evidence type="ECO:0000313" key="3">
    <source>
        <dbReference type="Proteomes" id="UP000799441"/>
    </source>
</evidence>
<dbReference type="Proteomes" id="UP000799441">
    <property type="component" value="Unassembled WGS sequence"/>
</dbReference>
<feature type="region of interest" description="Disordered" evidence="1">
    <location>
        <begin position="32"/>
        <end position="97"/>
    </location>
</feature>
<sequence>MDCFQDFCLACDSACSEGPYCSQACRLADIERSSGSTTPTSPSYVRTPSSKRAETSYFSQSLSQDPRALTPSSSRSSLSSNSSSPNQASSQSLSYQAQHQLQGYYSSFDQTRAAKRRSSTR</sequence>
<dbReference type="Pfam" id="PF12855">
    <property type="entry name" value="Ecl1"/>
    <property type="match status" value="1"/>
</dbReference>
<name>A0A9P4UPT1_9PEZI</name>
<feature type="compositionally biased region" description="Low complexity" evidence="1">
    <location>
        <begin position="71"/>
        <end position="97"/>
    </location>
</feature>
<organism evidence="2 3">
    <name type="scientific">Polychaeton citri CBS 116435</name>
    <dbReference type="NCBI Taxonomy" id="1314669"/>
    <lineage>
        <taxon>Eukaryota</taxon>
        <taxon>Fungi</taxon>
        <taxon>Dikarya</taxon>
        <taxon>Ascomycota</taxon>
        <taxon>Pezizomycotina</taxon>
        <taxon>Dothideomycetes</taxon>
        <taxon>Dothideomycetidae</taxon>
        <taxon>Capnodiales</taxon>
        <taxon>Capnodiaceae</taxon>
        <taxon>Polychaeton</taxon>
    </lineage>
</organism>
<proteinExistence type="predicted"/>
<feature type="compositionally biased region" description="Low complexity" evidence="1">
    <location>
        <begin position="33"/>
        <end position="43"/>
    </location>
</feature>
<protein>
    <submittedName>
        <fullName evidence="2">Uncharacterized protein</fullName>
    </submittedName>
</protein>
<feature type="compositionally biased region" description="Polar residues" evidence="1">
    <location>
        <begin position="44"/>
        <end position="64"/>
    </location>
</feature>
<dbReference type="EMBL" id="MU003796">
    <property type="protein sequence ID" value="KAF2720781.1"/>
    <property type="molecule type" value="Genomic_DNA"/>
</dbReference>